<sequence length="212" mass="22950">MQLAEFCGAVHSLLSQPHRLEMTVRGSSRPLVYFPDLMLVVDRAFEHSIVSGMPFATAALNWVPPMGPAATRTMVIEVKEDRDPRLANRDYAEKLDLAAQVYERVGMTFVTILKSKDLDCVDMAPIRDVLMDRFTSIRMADVIAAREAVGRAGAVATVDVVAKALGGGAAAQCKVAALTVRRVLSIGLAGEWSGESPVRLINDGKAILDRGR</sequence>
<dbReference type="EMBL" id="FNIT01000010">
    <property type="protein sequence ID" value="SDO67230.1"/>
    <property type="molecule type" value="Genomic_DNA"/>
</dbReference>
<protein>
    <recommendedName>
        <fullName evidence="3">TnsA endonuclease N terminal</fullName>
    </recommendedName>
</protein>
<organism evidence="1 2">
    <name type="scientific">Aureimonas jatrophae</name>
    <dbReference type="NCBI Taxonomy" id="1166073"/>
    <lineage>
        <taxon>Bacteria</taxon>
        <taxon>Pseudomonadati</taxon>
        <taxon>Pseudomonadota</taxon>
        <taxon>Alphaproteobacteria</taxon>
        <taxon>Hyphomicrobiales</taxon>
        <taxon>Aurantimonadaceae</taxon>
        <taxon>Aureimonas</taxon>
    </lineage>
</organism>
<gene>
    <name evidence="1" type="ORF">SAMN05192530_11025</name>
</gene>
<dbReference type="AlphaFoldDB" id="A0A1H0LH35"/>
<proteinExistence type="predicted"/>
<dbReference type="STRING" id="1166073.SAMN05192530_11025"/>
<dbReference type="Proteomes" id="UP000198793">
    <property type="component" value="Unassembled WGS sequence"/>
</dbReference>
<keyword evidence="2" id="KW-1185">Reference proteome</keyword>
<accession>A0A1H0LH35</accession>
<evidence type="ECO:0008006" key="3">
    <source>
        <dbReference type="Google" id="ProtNLM"/>
    </source>
</evidence>
<name>A0A1H0LH35_9HYPH</name>
<evidence type="ECO:0000313" key="1">
    <source>
        <dbReference type="EMBL" id="SDO67230.1"/>
    </source>
</evidence>
<reference evidence="1 2" key="1">
    <citation type="submission" date="2016-10" db="EMBL/GenBank/DDBJ databases">
        <authorList>
            <person name="de Groot N.N."/>
        </authorList>
    </citation>
    <scope>NUCLEOTIDE SEQUENCE [LARGE SCALE GENOMIC DNA]</scope>
    <source>
        <strain evidence="2">L7-484,KACC 16230,DSM 25025</strain>
    </source>
</reference>
<evidence type="ECO:0000313" key="2">
    <source>
        <dbReference type="Proteomes" id="UP000198793"/>
    </source>
</evidence>